<evidence type="ECO:0008006" key="4">
    <source>
        <dbReference type="Google" id="ProtNLM"/>
    </source>
</evidence>
<dbReference type="EMBL" id="BAAATL010000036">
    <property type="protein sequence ID" value="GAA2506068.1"/>
    <property type="molecule type" value="Genomic_DNA"/>
</dbReference>
<protein>
    <recommendedName>
        <fullName evidence="4">Lipoprotein</fullName>
    </recommendedName>
</protein>
<reference evidence="2 3" key="1">
    <citation type="journal article" date="2019" name="Int. J. Syst. Evol. Microbiol.">
        <title>The Global Catalogue of Microorganisms (GCM) 10K type strain sequencing project: providing services to taxonomists for standard genome sequencing and annotation.</title>
        <authorList>
            <consortium name="The Broad Institute Genomics Platform"/>
            <consortium name="The Broad Institute Genome Sequencing Center for Infectious Disease"/>
            <person name="Wu L."/>
            <person name="Ma J."/>
        </authorList>
    </citation>
    <scope>NUCLEOTIDE SEQUENCE [LARGE SCALE GENOMIC DNA]</scope>
    <source>
        <strain evidence="2 3">JCM 6923</strain>
    </source>
</reference>
<dbReference type="PROSITE" id="PS51257">
    <property type="entry name" value="PROKAR_LIPOPROTEIN"/>
    <property type="match status" value="1"/>
</dbReference>
<evidence type="ECO:0000256" key="1">
    <source>
        <dbReference type="SAM" id="Phobius"/>
    </source>
</evidence>
<evidence type="ECO:0000313" key="3">
    <source>
        <dbReference type="Proteomes" id="UP001501721"/>
    </source>
</evidence>
<evidence type="ECO:0000313" key="2">
    <source>
        <dbReference type="EMBL" id="GAA2506068.1"/>
    </source>
</evidence>
<feature type="transmembrane region" description="Helical" evidence="1">
    <location>
        <begin position="38"/>
        <end position="54"/>
    </location>
</feature>
<keyword evidence="1" id="KW-1133">Transmembrane helix</keyword>
<gene>
    <name evidence="2" type="ORF">GCM10010422_66100</name>
</gene>
<proteinExistence type="predicted"/>
<organism evidence="2 3">
    <name type="scientific">Streptomyces graminearus</name>
    <dbReference type="NCBI Taxonomy" id="284030"/>
    <lineage>
        <taxon>Bacteria</taxon>
        <taxon>Bacillati</taxon>
        <taxon>Actinomycetota</taxon>
        <taxon>Actinomycetes</taxon>
        <taxon>Kitasatosporales</taxon>
        <taxon>Streptomycetaceae</taxon>
        <taxon>Streptomyces</taxon>
    </lineage>
</organism>
<keyword evidence="1" id="KW-0472">Membrane</keyword>
<dbReference type="RefSeq" id="WP_346079702.1">
    <property type="nucleotide sequence ID" value="NZ_BAAATL010000036.1"/>
</dbReference>
<accession>A0ABN3MQ35</accession>
<keyword evidence="1" id="KW-0812">Transmembrane</keyword>
<dbReference type="Proteomes" id="UP001501721">
    <property type="component" value="Unassembled WGS sequence"/>
</dbReference>
<keyword evidence="3" id="KW-1185">Reference proteome</keyword>
<comment type="caution">
    <text evidence="2">The sequence shown here is derived from an EMBL/GenBank/DDBJ whole genome shotgun (WGS) entry which is preliminary data.</text>
</comment>
<name>A0ABN3MQ35_9ACTN</name>
<sequence>MTIKESAAQQFQPQLATTIALAAAVITACPSTPTPYAPWIWGAVVVVVLVVALTDRAKQSQLRLA</sequence>